<evidence type="ECO:0000256" key="1">
    <source>
        <dbReference type="ARBA" id="ARBA00022630"/>
    </source>
</evidence>
<keyword evidence="5" id="KW-1185">Reference proteome</keyword>
<dbReference type="GO" id="GO:0016491">
    <property type="term" value="F:oxidoreductase activity"/>
    <property type="evidence" value="ECO:0007669"/>
    <property type="project" value="UniProtKB-KW"/>
</dbReference>
<dbReference type="Gene3D" id="3.50.50.60">
    <property type="entry name" value="FAD/NAD(P)-binding domain"/>
    <property type="match status" value="2"/>
</dbReference>
<keyword evidence="1" id="KW-0285">Flavoprotein</keyword>
<dbReference type="STRING" id="190192.MK1561"/>
<evidence type="ECO:0000256" key="2">
    <source>
        <dbReference type="ARBA" id="ARBA00023002"/>
    </source>
</evidence>
<proteinExistence type="predicted"/>
<dbReference type="PANTHER" id="PTHR48105">
    <property type="entry name" value="THIOREDOXIN REDUCTASE 1-RELATED-RELATED"/>
    <property type="match status" value="1"/>
</dbReference>
<reference evidence="4 5" key="1">
    <citation type="journal article" date="2002" name="Proc. Natl. Acad. Sci. U.S.A.">
        <title>The complete genome of hyperthermophile Methanopyrus kandleri AV19 and monophyly of archaeal methanogens.</title>
        <authorList>
            <person name="Slesarev A.I."/>
            <person name="Mezhevaya K.V."/>
            <person name="Makarova K.S."/>
            <person name="Polushin N.N."/>
            <person name="Shcherbinina O.V."/>
            <person name="Shakhova V.V."/>
            <person name="Belova G.I."/>
            <person name="Aravind L."/>
            <person name="Natale D.A."/>
            <person name="Rogozin I.B."/>
            <person name="Tatusov R.L."/>
            <person name="Wolf Y.I."/>
            <person name="Stetter K.O."/>
            <person name="Malykh A.G."/>
            <person name="Koonin E.V."/>
            <person name="Kozyavkin S.A."/>
        </authorList>
    </citation>
    <scope>NUCLEOTIDE SEQUENCE [LARGE SCALE GENOMIC DNA]</scope>
    <source>
        <strain evidence="5">AV19 / DSM 6324 / JCM 9639 / NBRC 100938</strain>
    </source>
</reference>
<dbReference type="InterPro" id="IPR050097">
    <property type="entry name" value="Ferredoxin-NADP_redctase_2"/>
</dbReference>
<evidence type="ECO:0000259" key="3">
    <source>
        <dbReference type="Pfam" id="PF07992"/>
    </source>
</evidence>
<evidence type="ECO:0000313" key="4">
    <source>
        <dbReference type="EMBL" id="AAM02774.1"/>
    </source>
</evidence>
<accession>Q8TV39</accession>
<dbReference type="AlphaFoldDB" id="Q8TV39"/>
<dbReference type="EMBL" id="AE009439">
    <property type="protein sequence ID" value="AAM02774.1"/>
    <property type="molecule type" value="Genomic_DNA"/>
</dbReference>
<feature type="domain" description="FAD/NAD(P)-binding" evidence="3">
    <location>
        <begin position="5"/>
        <end position="284"/>
    </location>
</feature>
<dbReference type="EnsemblBacteria" id="AAM02774">
    <property type="protein sequence ID" value="AAM02774"/>
    <property type="gene ID" value="MK1561"/>
</dbReference>
<dbReference type="Proteomes" id="UP000001826">
    <property type="component" value="Chromosome"/>
</dbReference>
<dbReference type="PaxDb" id="190192-MK1561"/>
<gene>
    <name evidence="4" type="primary">trxB</name>
    <name evidence="4" type="ordered locus">MK1561</name>
</gene>
<dbReference type="PRINTS" id="PR00469">
    <property type="entry name" value="PNDRDTASEII"/>
</dbReference>
<dbReference type="InterPro" id="IPR036188">
    <property type="entry name" value="FAD/NAD-bd_sf"/>
</dbReference>
<protein>
    <submittedName>
        <fullName evidence="4">Thioredoxin reductase</fullName>
    </submittedName>
</protein>
<name>Q8TV39_METKA</name>
<dbReference type="InterPro" id="IPR023753">
    <property type="entry name" value="FAD/NAD-binding_dom"/>
</dbReference>
<dbReference type="KEGG" id="mka:MK1561"/>
<dbReference type="HOGENOM" id="CLU_031864_5_6_2"/>
<dbReference type="PRINTS" id="PR00368">
    <property type="entry name" value="FADPNR"/>
</dbReference>
<dbReference type="InParanoid" id="Q8TV39"/>
<keyword evidence="2" id="KW-0560">Oxidoreductase</keyword>
<dbReference type="Pfam" id="PF07992">
    <property type="entry name" value="Pyr_redox_2"/>
    <property type="match status" value="1"/>
</dbReference>
<organism evidence="4 5">
    <name type="scientific">Methanopyrus kandleri (strain AV19 / DSM 6324 / JCM 9639 / NBRC 100938)</name>
    <dbReference type="NCBI Taxonomy" id="190192"/>
    <lineage>
        <taxon>Archaea</taxon>
        <taxon>Methanobacteriati</taxon>
        <taxon>Methanobacteriota</taxon>
        <taxon>Methanomada group</taxon>
        <taxon>Methanopyri</taxon>
        <taxon>Methanopyrales</taxon>
        <taxon>Methanopyraceae</taxon>
        <taxon>Methanopyrus</taxon>
    </lineage>
</organism>
<dbReference type="FunCoup" id="Q8TV39">
    <property type="interactions" value="123"/>
</dbReference>
<sequence>MAKPYDVIVIGAGPAGLSAAIHAARAGAEVPVVAQELGGQLTTAPEVGNYPGFPPAPGYELVDRMVEHAETVGVELNVKYSNRVEGIELTDGTFRVLDEECRAVVIATGARPKRLGVPGERELEGRGVSYCAICDGPAFQNRIVAIVGSGTHAANTALFLSEIAERVYVITPDGKLESPDRALIERVLSCRNVEVVHDEVRRIVGDERVEGVELSDGDILPCEGVFIAAGKVPNSEPFRDLVETDDRGYIVVDSEMRTSLEGVYSAGDVTTIPHRNVPSAVYQGSVAGINAAEYALKSR</sequence>
<evidence type="ECO:0000313" key="5">
    <source>
        <dbReference type="Proteomes" id="UP000001826"/>
    </source>
</evidence>
<dbReference type="SUPFAM" id="SSF51905">
    <property type="entry name" value="FAD/NAD(P)-binding domain"/>
    <property type="match status" value="1"/>
</dbReference>